<proteinExistence type="inferred from homology"/>
<dbReference type="AlphaFoldDB" id="A0A1B7NKZ9"/>
<dbReference type="PANTHER" id="PTHR34853">
    <property type="match status" value="1"/>
</dbReference>
<dbReference type="Proteomes" id="UP000091918">
    <property type="component" value="Unassembled WGS sequence"/>
</dbReference>
<keyword evidence="1" id="KW-0378">Hydrolase</keyword>
<name>A0A1B7NKZ9_9EURO</name>
<protein>
    <recommendedName>
        <fullName evidence="5">Secretory lipase-domain-containing protein</fullName>
    </recommendedName>
</protein>
<dbReference type="Pfam" id="PF03583">
    <property type="entry name" value="LIP"/>
    <property type="match status" value="1"/>
</dbReference>
<dbReference type="GO" id="GO:0016042">
    <property type="term" value="P:lipid catabolic process"/>
    <property type="evidence" value="ECO:0007669"/>
    <property type="project" value="UniProtKB-UniRule"/>
</dbReference>
<evidence type="ECO:0000256" key="1">
    <source>
        <dbReference type="ARBA" id="ARBA00022801"/>
    </source>
</evidence>
<evidence type="ECO:0008006" key="5">
    <source>
        <dbReference type="Google" id="ProtNLM"/>
    </source>
</evidence>
<evidence type="ECO:0000256" key="2">
    <source>
        <dbReference type="PIRNR" id="PIRNR029171"/>
    </source>
</evidence>
<dbReference type="PANTHER" id="PTHR34853:SF5">
    <property type="entry name" value="LIP-DOMAIN-CONTAINING PROTEIN-RELATED"/>
    <property type="match status" value="1"/>
</dbReference>
<accession>A0A1B7NKZ9</accession>
<gene>
    <name evidence="3" type="ORF">ACJ72_08397</name>
</gene>
<dbReference type="InterPro" id="IPR005152">
    <property type="entry name" value="Lipase_secreted"/>
</dbReference>
<dbReference type="EMBL" id="LGUA01002847">
    <property type="protein sequence ID" value="OAX77307.1"/>
    <property type="molecule type" value="Genomic_DNA"/>
</dbReference>
<comment type="similarity">
    <text evidence="2">Belongs to the AB hydrolase superfamily. Lipase family.</text>
</comment>
<sequence>MLSNLWLFATLAVCRCAAKILPPSQDSWYSQPADIGEYTPGELIRSRQVESKLQPLLPLGGDISVESVYQYLFRTTDSVGDPVAAATTLIIPHNSDPSKLLVFESAYDAANENCSPSYTLRPGSATGGLLGFLMPNSTISTEIIFLAAALNQGWWVMVTDYEGLEAQFIAGLQSAYATLDSVRVVLAEGRKVGLDINARYVLWGYSGGAFAGGLAAELQPFYAPELQFTGAALGGTIVNTTSVILSINEGIFSGLLFRGLYGLAKAYPNLTEWMNENMLRDKSEEFFKHATNCQILGIDGGFQNIFSYFVDGEMSIYEPVLTSVLGWSGQMGLRGTPTMPLFVYHAFGDEISPVEDIDQLVRKYCTNGATIEYHRNLVGEHVTEAITGAVNALEWVSDRLSGISVRNLGSCTTENILVTKIGPSTIPMLGIELFSLLGSALGE</sequence>
<organism evidence="3 4">
    <name type="scientific">Emergomyces africanus</name>
    <dbReference type="NCBI Taxonomy" id="1955775"/>
    <lineage>
        <taxon>Eukaryota</taxon>
        <taxon>Fungi</taxon>
        <taxon>Dikarya</taxon>
        <taxon>Ascomycota</taxon>
        <taxon>Pezizomycotina</taxon>
        <taxon>Eurotiomycetes</taxon>
        <taxon>Eurotiomycetidae</taxon>
        <taxon>Onygenales</taxon>
        <taxon>Ajellomycetaceae</taxon>
        <taxon>Emergomyces</taxon>
    </lineage>
</organism>
<dbReference type="Gene3D" id="1.10.260.130">
    <property type="match status" value="1"/>
</dbReference>
<feature type="chain" id="PRO_5013437092" description="Secretory lipase-domain-containing protein" evidence="2">
    <location>
        <begin position="17"/>
        <end position="443"/>
    </location>
</feature>
<dbReference type="PIRSF" id="PIRSF029171">
    <property type="entry name" value="Esterase_LipA"/>
    <property type="match status" value="1"/>
</dbReference>
<dbReference type="InterPro" id="IPR029058">
    <property type="entry name" value="AB_hydrolase_fold"/>
</dbReference>
<dbReference type="GO" id="GO:0004806">
    <property type="term" value="F:triacylglycerol lipase activity"/>
    <property type="evidence" value="ECO:0007669"/>
    <property type="project" value="UniProtKB-UniRule"/>
</dbReference>
<keyword evidence="4" id="KW-1185">Reference proteome</keyword>
<dbReference type="SUPFAM" id="SSF53474">
    <property type="entry name" value="alpha/beta-Hydrolases"/>
    <property type="match status" value="1"/>
</dbReference>
<evidence type="ECO:0000313" key="4">
    <source>
        <dbReference type="Proteomes" id="UP000091918"/>
    </source>
</evidence>
<feature type="signal peptide" evidence="2">
    <location>
        <begin position="1"/>
        <end position="16"/>
    </location>
</feature>
<reference evidence="3 4" key="1">
    <citation type="submission" date="2015-07" db="EMBL/GenBank/DDBJ databases">
        <title>Emmonsia species relationships and genome sequence.</title>
        <authorList>
            <person name="Cuomo C.A."/>
            <person name="Schwartz I.S."/>
            <person name="Kenyon C."/>
            <person name="de Hoog G.S."/>
            <person name="Govender N.P."/>
            <person name="Botha A."/>
            <person name="Moreno L."/>
            <person name="de Vries M."/>
            <person name="Munoz J.F."/>
            <person name="Stielow J.B."/>
        </authorList>
    </citation>
    <scope>NUCLEOTIDE SEQUENCE [LARGE SCALE GENOMIC DNA]</scope>
    <source>
        <strain evidence="3 4">CBS 136260</strain>
    </source>
</reference>
<evidence type="ECO:0000313" key="3">
    <source>
        <dbReference type="EMBL" id="OAX77307.1"/>
    </source>
</evidence>
<dbReference type="Gene3D" id="3.40.50.1820">
    <property type="entry name" value="alpha/beta hydrolase"/>
    <property type="match status" value="1"/>
</dbReference>
<keyword evidence="2" id="KW-0732">Signal</keyword>
<dbReference type="OrthoDB" id="2373480at2759"/>
<comment type="caution">
    <text evidence="3">The sequence shown here is derived from an EMBL/GenBank/DDBJ whole genome shotgun (WGS) entry which is preliminary data.</text>
</comment>